<dbReference type="EnsemblMetazoa" id="GBRI041177-RA">
    <property type="protein sequence ID" value="GBRI041177-PA"/>
    <property type="gene ID" value="GBRI041177"/>
</dbReference>
<sequence>MTDITNLVRIVLTSSLDKEVFGETAVSLQIAFMAFFMLILCQYRARCLLKRSIPVSLVASAAVSPRSSLVSNSTPSEPIRRASLNSLIFKYRCLLLHSLATVDVVVFVVTIESFDWQLFSSSVA</sequence>
<evidence type="ECO:0000313" key="3">
    <source>
        <dbReference type="Proteomes" id="UP000091820"/>
    </source>
</evidence>
<dbReference type="AlphaFoldDB" id="A0A1A9X1W0"/>
<evidence type="ECO:0000313" key="2">
    <source>
        <dbReference type="EnsemblMetazoa" id="GBRI041177-PA"/>
    </source>
</evidence>
<protein>
    <submittedName>
        <fullName evidence="2">Uncharacterized protein</fullName>
    </submittedName>
</protein>
<organism evidence="2 3">
    <name type="scientific">Glossina brevipalpis</name>
    <dbReference type="NCBI Taxonomy" id="37001"/>
    <lineage>
        <taxon>Eukaryota</taxon>
        <taxon>Metazoa</taxon>
        <taxon>Ecdysozoa</taxon>
        <taxon>Arthropoda</taxon>
        <taxon>Hexapoda</taxon>
        <taxon>Insecta</taxon>
        <taxon>Pterygota</taxon>
        <taxon>Neoptera</taxon>
        <taxon>Endopterygota</taxon>
        <taxon>Diptera</taxon>
        <taxon>Brachycera</taxon>
        <taxon>Muscomorpha</taxon>
        <taxon>Hippoboscoidea</taxon>
        <taxon>Glossinidae</taxon>
        <taxon>Glossina</taxon>
    </lineage>
</organism>
<dbReference type="VEuPathDB" id="VectorBase:GBRI041177"/>
<keyword evidence="1" id="KW-1133">Transmembrane helix</keyword>
<reference evidence="3" key="1">
    <citation type="submission" date="2014-03" db="EMBL/GenBank/DDBJ databases">
        <authorList>
            <person name="Aksoy S."/>
            <person name="Warren W."/>
            <person name="Wilson R.K."/>
        </authorList>
    </citation>
    <scope>NUCLEOTIDE SEQUENCE [LARGE SCALE GENOMIC DNA]</scope>
    <source>
        <strain evidence="3">IAEA</strain>
    </source>
</reference>
<feature type="transmembrane region" description="Helical" evidence="1">
    <location>
        <begin position="20"/>
        <end position="41"/>
    </location>
</feature>
<reference evidence="2" key="2">
    <citation type="submission" date="2020-05" db="UniProtKB">
        <authorList>
            <consortium name="EnsemblMetazoa"/>
        </authorList>
    </citation>
    <scope>IDENTIFICATION</scope>
    <source>
        <strain evidence="2">IAEA</strain>
    </source>
</reference>
<name>A0A1A9X1W0_9MUSC</name>
<keyword evidence="1" id="KW-0812">Transmembrane</keyword>
<feature type="transmembrane region" description="Helical" evidence="1">
    <location>
        <begin position="89"/>
        <end position="111"/>
    </location>
</feature>
<keyword evidence="1" id="KW-0472">Membrane</keyword>
<dbReference type="Proteomes" id="UP000091820">
    <property type="component" value="Unassembled WGS sequence"/>
</dbReference>
<accession>A0A1A9X1W0</accession>
<evidence type="ECO:0000256" key="1">
    <source>
        <dbReference type="SAM" id="Phobius"/>
    </source>
</evidence>
<proteinExistence type="predicted"/>
<keyword evidence="3" id="KW-1185">Reference proteome</keyword>